<name>A0A3D9SIX7_9ACTN</name>
<dbReference type="EMBL" id="QTTT01000001">
    <property type="protein sequence ID" value="REE95862.1"/>
    <property type="molecule type" value="Genomic_DNA"/>
</dbReference>
<accession>A0A3D9SIX7</accession>
<gene>
    <name evidence="1" type="ORF">DFJ69_1276</name>
</gene>
<sequence>MSMVLVPYTVDQDESGGWHARADLGPYGVAYGEGSTRQEAITDLQAGVALVFEDEGAAPRWLPRADVLAIPEVA</sequence>
<organism evidence="1 2">
    <name type="scientific">Thermomonospora umbrina</name>
    <dbReference type="NCBI Taxonomy" id="111806"/>
    <lineage>
        <taxon>Bacteria</taxon>
        <taxon>Bacillati</taxon>
        <taxon>Actinomycetota</taxon>
        <taxon>Actinomycetes</taxon>
        <taxon>Streptosporangiales</taxon>
        <taxon>Thermomonosporaceae</taxon>
        <taxon>Thermomonospora</taxon>
    </lineage>
</organism>
<comment type="caution">
    <text evidence="1">The sequence shown here is derived from an EMBL/GenBank/DDBJ whole genome shotgun (WGS) entry which is preliminary data.</text>
</comment>
<proteinExistence type="predicted"/>
<dbReference type="RefSeq" id="WP_116021600.1">
    <property type="nucleotide sequence ID" value="NZ_QTTT01000001.1"/>
</dbReference>
<dbReference type="AlphaFoldDB" id="A0A3D9SIX7"/>
<evidence type="ECO:0000313" key="2">
    <source>
        <dbReference type="Proteomes" id="UP000256661"/>
    </source>
</evidence>
<protein>
    <submittedName>
        <fullName evidence="1">Uncharacterized protein</fullName>
    </submittedName>
</protein>
<reference evidence="1 2" key="1">
    <citation type="submission" date="2018-08" db="EMBL/GenBank/DDBJ databases">
        <title>Sequencing the genomes of 1000 actinobacteria strains.</title>
        <authorList>
            <person name="Klenk H.-P."/>
        </authorList>
    </citation>
    <scope>NUCLEOTIDE SEQUENCE [LARGE SCALE GENOMIC DNA]</scope>
    <source>
        <strain evidence="1 2">DSM 43927</strain>
    </source>
</reference>
<keyword evidence="2" id="KW-1185">Reference proteome</keyword>
<evidence type="ECO:0000313" key="1">
    <source>
        <dbReference type="EMBL" id="REE95862.1"/>
    </source>
</evidence>
<dbReference type="OrthoDB" id="3298349at2"/>
<dbReference type="Proteomes" id="UP000256661">
    <property type="component" value="Unassembled WGS sequence"/>
</dbReference>